<protein>
    <submittedName>
        <fullName evidence="9">4184_t:CDS:1</fullName>
    </submittedName>
</protein>
<dbReference type="PROSITE" id="PS50005">
    <property type="entry name" value="TPR"/>
    <property type="match status" value="2"/>
</dbReference>
<dbReference type="AlphaFoldDB" id="A0A9N8W8K0"/>
<keyword evidence="2" id="KW-0677">Repeat</keyword>
<dbReference type="Pfam" id="PF13414">
    <property type="entry name" value="TPR_11"/>
    <property type="match status" value="1"/>
</dbReference>
<keyword evidence="10" id="KW-1185">Reference proteome</keyword>
<dbReference type="EMBL" id="CAJVPL010000267">
    <property type="protein sequence ID" value="CAG8475932.1"/>
    <property type="molecule type" value="Genomic_DNA"/>
</dbReference>
<dbReference type="GO" id="GO:0005680">
    <property type="term" value="C:anaphase-promoting complex"/>
    <property type="evidence" value="ECO:0007669"/>
    <property type="project" value="InterPro"/>
</dbReference>
<dbReference type="SMART" id="SM00028">
    <property type="entry name" value="TPR"/>
    <property type="match status" value="5"/>
</dbReference>
<proteinExistence type="predicted"/>
<keyword evidence="1" id="KW-0132">Cell division</keyword>
<dbReference type="InterPro" id="IPR011990">
    <property type="entry name" value="TPR-like_helical_dom_sf"/>
</dbReference>
<sequence>MDLNKVEVETPSLDFIKTHLRDAISHCSDRGLYFAAKWAAETLNSLPESFIDTSTSGSGSLSIFSDTKNETTTKNFMSNFERDKFLLAKSYFDVKEFDRASFILEKCVSSKSQFLKIYAKYLAGEKRKEEESNDIMGPLDDPKAINKELVTIQGELEKLYNNNEMDGFLLYLYGLITKQLGSQRMAIKFFLSSVNAYPYNWSAWLELSQCVADKNQLKEIMQELPKHFMTKFFNLYTSVELNEDQNNFYSLLSGFPSHFNDNKSIKTLKAIVHYNNREFAEAERDFDELILSDPFRLDDMDIYSNVLYVMDKKAKLSFLAHMSANTDKYRSETMCIIGNYYSLKSEREKAISYFKRALQVNRHCLTAWTLMGHEYVELKNTHAAVVAYKRALEVNPNDYRAWFGLGQTYQFLKMDFYAIYYYERATVLRPQDARMWEALAGLYETVNSQEKAIKCYEHTLLNADAEELRNAHRFLAHYRRDLGDINAATSHAQYLMNYEGTAREEGRTLMNDLSSLVHDNQQPPPSQLSSSTLL</sequence>
<evidence type="ECO:0000259" key="8">
    <source>
        <dbReference type="Pfam" id="PF04049"/>
    </source>
</evidence>
<dbReference type="OrthoDB" id="10262026at2759"/>
<dbReference type="Pfam" id="PF04049">
    <property type="entry name" value="ANAPC8"/>
    <property type="match status" value="1"/>
</dbReference>
<evidence type="ECO:0000256" key="4">
    <source>
        <dbReference type="ARBA" id="ARBA00022786"/>
    </source>
</evidence>
<feature type="domain" description="Cdc23" evidence="8">
    <location>
        <begin position="16"/>
        <end position="270"/>
    </location>
</feature>
<evidence type="ECO:0000256" key="6">
    <source>
        <dbReference type="ARBA" id="ARBA00023306"/>
    </source>
</evidence>
<dbReference type="PANTHER" id="PTHR12558">
    <property type="entry name" value="CELL DIVISION CYCLE 16,23,27"/>
    <property type="match status" value="1"/>
</dbReference>
<comment type="caution">
    <text evidence="9">The sequence shown here is derived from an EMBL/GenBank/DDBJ whole genome shotgun (WGS) entry which is preliminary data.</text>
</comment>
<accession>A0A9N8W8K0</accession>
<dbReference type="GO" id="GO:0045842">
    <property type="term" value="P:positive regulation of mitotic metaphase/anaphase transition"/>
    <property type="evidence" value="ECO:0007669"/>
    <property type="project" value="TreeGrafter"/>
</dbReference>
<dbReference type="GO" id="GO:0031145">
    <property type="term" value="P:anaphase-promoting complex-dependent catabolic process"/>
    <property type="evidence" value="ECO:0007669"/>
    <property type="project" value="TreeGrafter"/>
</dbReference>
<evidence type="ECO:0000256" key="1">
    <source>
        <dbReference type="ARBA" id="ARBA00022618"/>
    </source>
</evidence>
<name>A0A9N8W8K0_9GLOM</name>
<gene>
    <name evidence="9" type="ORF">AGERDE_LOCUS2979</name>
</gene>
<keyword evidence="4" id="KW-0833">Ubl conjugation pathway</keyword>
<feature type="repeat" description="TPR" evidence="7">
    <location>
        <begin position="331"/>
        <end position="364"/>
    </location>
</feature>
<dbReference type="GO" id="GO:0051301">
    <property type="term" value="P:cell division"/>
    <property type="evidence" value="ECO:0007669"/>
    <property type="project" value="UniProtKB-KW"/>
</dbReference>
<evidence type="ECO:0000256" key="7">
    <source>
        <dbReference type="PROSITE-ProRule" id="PRU00339"/>
    </source>
</evidence>
<organism evidence="9 10">
    <name type="scientific">Ambispora gerdemannii</name>
    <dbReference type="NCBI Taxonomy" id="144530"/>
    <lineage>
        <taxon>Eukaryota</taxon>
        <taxon>Fungi</taxon>
        <taxon>Fungi incertae sedis</taxon>
        <taxon>Mucoromycota</taxon>
        <taxon>Glomeromycotina</taxon>
        <taxon>Glomeromycetes</taxon>
        <taxon>Archaeosporales</taxon>
        <taxon>Ambisporaceae</taxon>
        <taxon>Ambispora</taxon>
    </lineage>
</organism>
<keyword evidence="5 7" id="KW-0802">TPR repeat</keyword>
<evidence type="ECO:0000256" key="2">
    <source>
        <dbReference type="ARBA" id="ARBA00022737"/>
    </source>
</evidence>
<evidence type="ECO:0000256" key="5">
    <source>
        <dbReference type="ARBA" id="ARBA00022803"/>
    </source>
</evidence>
<evidence type="ECO:0000313" key="10">
    <source>
        <dbReference type="Proteomes" id="UP000789831"/>
    </source>
</evidence>
<dbReference type="SUPFAM" id="SSF48452">
    <property type="entry name" value="TPR-like"/>
    <property type="match status" value="2"/>
</dbReference>
<evidence type="ECO:0000313" key="9">
    <source>
        <dbReference type="EMBL" id="CAG8475932.1"/>
    </source>
</evidence>
<dbReference type="Pfam" id="PF13181">
    <property type="entry name" value="TPR_8"/>
    <property type="match status" value="1"/>
</dbReference>
<reference evidence="9" key="1">
    <citation type="submission" date="2021-06" db="EMBL/GenBank/DDBJ databases">
        <authorList>
            <person name="Kallberg Y."/>
            <person name="Tangrot J."/>
            <person name="Rosling A."/>
        </authorList>
    </citation>
    <scope>NUCLEOTIDE SEQUENCE</scope>
    <source>
        <strain evidence="9">MT106</strain>
    </source>
</reference>
<keyword evidence="6" id="KW-0131">Cell cycle</keyword>
<keyword evidence="3" id="KW-0498">Mitosis</keyword>
<evidence type="ECO:0000256" key="3">
    <source>
        <dbReference type="ARBA" id="ARBA00022776"/>
    </source>
</evidence>
<dbReference type="GO" id="GO:0016567">
    <property type="term" value="P:protein ubiquitination"/>
    <property type="evidence" value="ECO:0007669"/>
    <property type="project" value="TreeGrafter"/>
</dbReference>
<dbReference type="PANTHER" id="PTHR12558:SF10">
    <property type="entry name" value="CELL DIVISION CYCLE PROTEIN 23 HOMOLOG"/>
    <property type="match status" value="1"/>
</dbReference>
<feature type="repeat" description="TPR" evidence="7">
    <location>
        <begin position="365"/>
        <end position="398"/>
    </location>
</feature>
<dbReference type="InterPro" id="IPR019734">
    <property type="entry name" value="TPR_rpt"/>
</dbReference>
<dbReference type="Proteomes" id="UP000789831">
    <property type="component" value="Unassembled WGS sequence"/>
</dbReference>
<dbReference type="InterPro" id="IPR007192">
    <property type="entry name" value="APC8"/>
</dbReference>
<dbReference type="Gene3D" id="1.25.40.10">
    <property type="entry name" value="Tetratricopeptide repeat domain"/>
    <property type="match status" value="2"/>
</dbReference>